<dbReference type="GO" id="GO:0005975">
    <property type="term" value="P:carbohydrate metabolic process"/>
    <property type="evidence" value="ECO:0007669"/>
    <property type="project" value="UniProtKB-ARBA"/>
</dbReference>
<sequence>MCTNNTVYSVKLDNGQVYSVDSTTGSGSIRAEFGTGNWNALALGGAGSEIWAFERDDNKVKVARNTHTHQAYSVPSNSKSTIVVAGAINPANGIYYYASGGSTWHVFAFDTVSKTGLGQVATISGTGLGGNGDFAFDGSGNLYIVSNDTFSSGSGPAGTLARVNGSLPTTAGSTALGVTVLADTPAGNGQYHSMAFDSSGLLVIGTSSPKILRANPVTGAIVDSSSMGYAFTDMASCAQPSTALAQVNLPQGRHTTGDQFTVKLSGGGLGTSNTGTTTGTDSGVQSDSAEKAGPAVVLPGQTYTITQTAAGSTSLSNYATTWTCKTASGTTVASGTGNSGTFTMPSTSGAEVTCTFTNIPLRPAIKLTKTASAINDVDGNGPDAGDKITYSFTVKNTGDIALNPVTVNDPLFGGSNPNITCPSGSLAPSASVTCTDKTYTLTQADVNAGKVDNTATAKGTGTNGVQVSDTSSTSTPIAAFPAILLKKTAGAINDVDGNGPDVGDKIPYTFTVTNTGNVSLNPVTVHDPLFGGSSPNITCPPGALAPGASVTCSTATYTLTQANVDAGQVDNTGTATGTAPSGAKVTDSDTTSTPVARTATVDLVKTSSAIDDVDGNGADAGDKITFGFKVVNTGNVTLDPVKVHDPLFGGANPNITCPTGALAPAATVTCTSRTYTLTQADVDSGKLENTATATGTKPGGGTVSDTSSTLNPIPAGPAIKLEKSASAIQDVDGNGADAGDTITYSFKVTNTGTVTLDPVTVHDPVFGGANPNITCPTGSLAPGASRTCSSRTYTLSQGEVDAGKIENTATATGTKPGGGTVSDTDSTSTAIVAGPAILLDKTVSAIDDVDGNGADAGDTVTYSFKVTNTGNVTLNPVTVHDPLLGGSSPNVTCPTGPLAPGASVTCTDATYAFTQADVDAGKRENTATATGTAPGGAKVTSSDSTTTTIAAVPAIQLTLTGSAIDDVDGNGHDAGDTITYTYKVKNTGTVALDPVTVHDPLLGGANPNVTCPAGSLAPGDTVTCSSRVYTLTQADVDAGVVDNTATTTGTAPSGAQVSDPDTVSTPVVGQPAIKLVKTASAINDVDGNGHDEGDKITFGFKVTNTGALTLDPVTVNDPLFANPAISCPAGALAPGASVTCSTKTYTLTVIDVDNGKVDNTATATGTTAGGATVTGSDSSSTPVVGAPSIKLVVTPSAIDDNDGNGHDAGDTITYTYEVTNTGGTTLDPVVVHDPLFPGAAPNVTCPAAPLAPGASVTCTGKTYTLTQADVDAGTVDTLATTTGTAPGGATVTDDDTTSTPVVPEAPSIELDLIASAIDDVDGNGHDAGDTITYTYVVINTGTQVLDPVVVHDPLLGGASPNVTCPAGPLAPGTSVTCTSEVYTLTQADVDAGVVNNTATATGTAPGGATVSDDDITATPVVGERPSIELDLVASAIDDVDGNGHDAGDLITYTYVVTNTGTQVLDPVTVNDPLFANPTVICPAGPLAPGASVTCTSRTYTLTQADIDAGQVVNTATATGTAPGGATVTDDDSTTTPVVVEKADIKVTKTVDDNSPKVGDTVTYTITVQNKGGQTADSVKLTDVLPEGVTFVSAGSPCTESHETVTCEWSSLTAGASRTVTITATVDPVVTGGPDHDHQIDVQKAEVHMDLLPGQERALSVTCPTGYVVTDGSGRVDHVDQGTGTLASVGHVESRATNDTTWQATLRNDATGRAQAKVFTVCVKEVSEVNQAHAHDLQLGDVVTQSVDLSSGAATATLECAPGTVPIRPGYALNGTAEVVTSYPAGDNDWTFALAVGGGDATSGVVSIQCMLDELAEANGHGHDLNLREVTQNVTVPAGEVLEVTLTCPVGYKGIVAGWRLDEGLVNLGNDPRPIIRVFKLFNPTSGPLTADLWLGCLATRTKPGTGNPVVSNTASATTTSPEKTLGNNYGSATFTVDMAPASPSARVAVAGSKVKAPVVCKDDEGCGGVATLVALKTQKVAGKKITKGTVLAEGTYVLESGEKSKVVLKASKKGKKALKKVKKAKLTLGKKSKKVTLR</sequence>
<dbReference type="NCBIfam" id="TIGR01451">
    <property type="entry name" value="B_ant_repeat"/>
    <property type="match status" value="7"/>
</dbReference>
<feature type="domain" description="DUF7507" evidence="4">
    <location>
        <begin position="1070"/>
        <end position="1174"/>
    </location>
</feature>
<feature type="region of interest" description="Disordered" evidence="1">
    <location>
        <begin position="263"/>
        <end position="288"/>
    </location>
</feature>
<feature type="compositionally biased region" description="Low complexity" evidence="1">
    <location>
        <begin position="271"/>
        <end position="283"/>
    </location>
</feature>
<dbReference type="Pfam" id="PF20674">
    <property type="entry name" value="SpaA_3"/>
    <property type="match status" value="1"/>
</dbReference>
<dbReference type="Pfam" id="PF01345">
    <property type="entry name" value="DUF11"/>
    <property type="match status" value="1"/>
</dbReference>
<feature type="region of interest" description="Disordered" evidence="1">
    <location>
        <begin position="572"/>
        <end position="591"/>
    </location>
</feature>
<dbReference type="Gene3D" id="2.60.40.10">
    <property type="entry name" value="Immunoglobulins"/>
    <property type="match status" value="1"/>
</dbReference>
<dbReference type="Proteomes" id="UP000537326">
    <property type="component" value="Unassembled WGS sequence"/>
</dbReference>
<dbReference type="InterPro" id="IPR047589">
    <property type="entry name" value="DUF11_rpt"/>
</dbReference>
<feature type="domain" description="DUF11" evidence="2">
    <location>
        <begin position="1543"/>
        <end position="1629"/>
    </location>
</feature>
<dbReference type="EMBL" id="JACBZI010000001">
    <property type="protein sequence ID" value="NYI11207.1"/>
    <property type="molecule type" value="Genomic_DNA"/>
</dbReference>
<dbReference type="SUPFAM" id="SSF63825">
    <property type="entry name" value="YWTD domain"/>
    <property type="match status" value="1"/>
</dbReference>
<feature type="domain" description="DUF7507" evidence="4">
    <location>
        <begin position="1322"/>
        <end position="1412"/>
    </location>
</feature>
<dbReference type="InterPro" id="IPR051172">
    <property type="entry name" value="Chlamydia_OmcB"/>
</dbReference>
<protein>
    <submittedName>
        <fullName evidence="5">Putative repeat protein (TIGR01451 family)</fullName>
    </submittedName>
</protein>
<name>A0A7Y9YHL7_9ACTN</name>
<reference evidence="5 6" key="1">
    <citation type="submission" date="2020-07" db="EMBL/GenBank/DDBJ databases">
        <title>Sequencing the genomes of 1000 actinobacteria strains.</title>
        <authorList>
            <person name="Klenk H.-P."/>
        </authorList>
    </citation>
    <scope>NUCLEOTIDE SEQUENCE [LARGE SCALE GENOMIC DNA]</scope>
    <source>
        <strain evidence="5 6">DSM 18248</strain>
    </source>
</reference>
<feature type="domain" description="DUF7507" evidence="4">
    <location>
        <begin position="1441"/>
        <end position="1529"/>
    </location>
</feature>
<keyword evidence="6" id="KW-1185">Reference proteome</keyword>
<comment type="caution">
    <text evidence="5">The sequence shown here is derived from an EMBL/GenBank/DDBJ whole genome shotgun (WGS) entry which is preliminary data.</text>
</comment>
<feature type="domain" description="SpaA-like prealbumin fold" evidence="3">
    <location>
        <begin position="247"/>
        <end position="360"/>
    </location>
</feature>
<dbReference type="Pfam" id="PF24346">
    <property type="entry name" value="DUF7507"/>
    <property type="match status" value="10"/>
</dbReference>
<feature type="domain" description="DUF7507" evidence="4">
    <location>
        <begin position="363"/>
        <end position="469"/>
    </location>
</feature>
<dbReference type="PANTHER" id="PTHR34819:SF3">
    <property type="entry name" value="CELL SURFACE PROTEIN"/>
    <property type="match status" value="1"/>
</dbReference>
<evidence type="ECO:0000259" key="2">
    <source>
        <dbReference type="Pfam" id="PF01345"/>
    </source>
</evidence>
<evidence type="ECO:0000256" key="1">
    <source>
        <dbReference type="SAM" id="MobiDB-lite"/>
    </source>
</evidence>
<dbReference type="InterPro" id="IPR048834">
    <property type="entry name" value="SpaA_pre-album"/>
</dbReference>
<feature type="domain" description="DUF7507" evidence="4">
    <location>
        <begin position="717"/>
        <end position="823"/>
    </location>
</feature>
<feature type="domain" description="DUF7507" evidence="4">
    <location>
        <begin position="1186"/>
        <end position="1293"/>
    </location>
</feature>
<evidence type="ECO:0000313" key="6">
    <source>
        <dbReference type="Proteomes" id="UP000537326"/>
    </source>
</evidence>
<feature type="domain" description="DUF7507" evidence="4">
    <location>
        <begin position="835"/>
        <end position="941"/>
    </location>
</feature>
<gene>
    <name evidence="5" type="ORF">BKA05_002722</name>
</gene>
<evidence type="ECO:0000259" key="3">
    <source>
        <dbReference type="Pfam" id="PF20674"/>
    </source>
</evidence>
<dbReference type="InterPro" id="IPR055354">
    <property type="entry name" value="DUF7507"/>
</dbReference>
<feature type="region of interest" description="Disordered" evidence="1">
    <location>
        <begin position="1905"/>
        <end position="1924"/>
    </location>
</feature>
<feature type="domain" description="DUF7507" evidence="4">
    <location>
        <begin position="600"/>
        <end position="705"/>
    </location>
</feature>
<dbReference type="RefSeq" id="WP_179531933.1">
    <property type="nucleotide sequence ID" value="NZ_JACBZI010000001.1"/>
</dbReference>
<feature type="domain" description="DUF7507" evidence="4">
    <location>
        <begin position="953"/>
        <end position="1059"/>
    </location>
</feature>
<dbReference type="PANTHER" id="PTHR34819">
    <property type="entry name" value="LARGE CYSTEINE-RICH PERIPLASMIC PROTEIN OMCB"/>
    <property type="match status" value="1"/>
</dbReference>
<proteinExistence type="predicted"/>
<feature type="domain" description="DUF7507" evidence="4">
    <location>
        <begin position="481"/>
        <end position="587"/>
    </location>
</feature>
<accession>A0A7Y9YHL7</accession>
<evidence type="ECO:0000313" key="5">
    <source>
        <dbReference type="EMBL" id="NYI11207.1"/>
    </source>
</evidence>
<evidence type="ECO:0000259" key="4">
    <source>
        <dbReference type="Pfam" id="PF24346"/>
    </source>
</evidence>
<dbReference type="InterPro" id="IPR001434">
    <property type="entry name" value="OmcB-like_DUF11"/>
</dbReference>
<dbReference type="InterPro" id="IPR013783">
    <property type="entry name" value="Ig-like_fold"/>
</dbReference>
<organism evidence="5 6">
    <name type="scientific">Nocardioides marinus</name>
    <dbReference type="NCBI Taxonomy" id="374514"/>
    <lineage>
        <taxon>Bacteria</taxon>
        <taxon>Bacillati</taxon>
        <taxon>Actinomycetota</taxon>
        <taxon>Actinomycetes</taxon>
        <taxon>Propionibacteriales</taxon>
        <taxon>Nocardioidaceae</taxon>
        <taxon>Nocardioides</taxon>
    </lineage>
</organism>